<evidence type="ECO:0000313" key="10">
    <source>
        <dbReference type="EMBL" id="KXK64934.1"/>
    </source>
</evidence>
<dbReference type="Gene3D" id="3.30.565.10">
    <property type="entry name" value="Histidine kinase-like ATPase, C-terminal domain"/>
    <property type="match status" value="1"/>
</dbReference>
<keyword evidence="6 10" id="KW-0418">Kinase</keyword>
<evidence type="ECO:0000256" key="8">
    <source>
        <dbReference type="ARBA" id="ARBA00023012"/>
    </source>
</evidence>
<proteinExistence type="predicted"/>
<dbReference type="KEGG" id="cmiu:B1H56_04390"/>
<dbReference type="GO" id="GO:0000160">
    <property type="term" value="P:phosphorelay signal transduction system"/>
    <property type="evidence" value="ECO:0007669"/>
    <property type="project" value="UniProtKB-KW"/>
</dbReference>
<dbReference type="Proteomes" id="UP000070366">
    <property type="component" value="Unassembled WGS sequence"/>
</dbReference>
<evidence type="ECO:0000256" key="4">
    <source>
        <dbReference type="ARBA" id="ARBA00022679"/>
    </source>
</evidence>
<dbReference type="EMBL" id="LSZW01000063">
    <property type="protein sequence ID" value="KXK64934.1"/>
    <property type="molecule type" value="Genomic_DNA"/>
</dbReference>
<accession>A0A136Q2X7</accession>
<gene>
    <name evidence="10" type="ORF">HMPREF3293_02182</name>
</gene>
<dbReference type="InterPro" id="IPR004358">
    <property type="entry name" value="Sig_transdc_His_kin-like_C"/>
</dbReference>
<protein>
    <recommendedName>
        <fullName evidence="2">histidine kinase</fullName>
        <ecNumber evidence="2">2.7.13.3</ecNumber>
    </recommendedName>
</protein>
<evidence type="ECO:0000256" key="2">
    <source>
        <dbReference type="ARBA" id="ARBA00012438"/>
    </source>
</evidence>
<dbReference type="RefSeq" id="WP_066518530.1">
    <property type="nucleotide sequence ID" value="NZ_CABMOF010000001.1"/>
</dbReference>
<name>A0A136Q2X7_9FIRM</name>
<keyword evidence="7" id="KW-0067">ATP-binding</keyword>
<dbReference type="SMART" id="SM00387">
    <property type="entry name" value="HATPase_c"/>
    <property type="match status" value="1"/>
</dbReference>
<dbReference type="GO" id="GO:0005524">
    <property type="term" value="F:ATP binding"/>
    <property type="evidence" value="ECO:0007669"/>
    <property type="project" value="UniProtKB-KW"/>
</dbReference>
<dbReference type="OrthoDB" id="9797586at2"/>
<sequence>MKEIALHIMDIVQNSITANATLIEISLEIARQADTVSITVKDNGKGMSREMLAHVTSPFVTTRTTRKVGLGISLFKAGAENSGGSFAIDSVEGKGTELTAVYILDNIDRPPIGDFAGTVHSLIVCNPKIDFAIRVEIGGQLETLDTREVRQVLGNEVPLDLPDVSAWLKENLDEVFPPEYATF</sequence>
<comment type="catalytic activity">
    <reaction evidence="1">
        <text>ATP + protein L-histidine = ADP + protein N-phospho-L-histidine.</text>
        <dbReference type="EC" id="2.7.13.3"/>
    </reaction>
</comment>
<dbReference type="AlphaFoldDB" id="A0A136Q2X7"/>
<dbReference type="STRING" id="626937.HMPREF3293_02182"/>
<evidence type="ECO:0000256" key="3">
    <source>
        <dbReference type="ARBA" id="ARBA00022553"/>
    </source>
</evidence>
<dbReference type="PRINTS" id="PR00344">
    <property type="entry name" value="BCTRLSENSOR"/>
</dbReference>
<evidence type="ECO:0000256" key="1">
    <source>
        <dbReference type="ARBA" id="ARBA00000085"/>
    </source>
</evidence>
<organism evidence="10 11">
    <name type="scientific">Christensenella minuta</name>
    <dbReference type="NCBI Taxonomy" id="626937"/>
    <lineage>
        <taxon>Bacteria</taxon>
        <taxon>Bacillati</taxon>
        <taxon>Bacillota</taxon>
        <taxon>Clostridia</taxon>
        <taxon>Christensenellales</taxon>
        <taxon>Christensenellaceae</taxon>
        <taxon>Christensenella</taxon>
    </lineage>
</organism>
<keyword evidence="3" id="KW-0597">Phosphoprotein</keyword>
<dbReference type="PANTHER" id="PTHR43065:SF10">
    <property type="entry name" value="PEROXIDE STRESS-ACTIVATED HISTIDINE KINASE MAK3"/>
    <property type="match status" value="1"/>
</dbReference>
<dbReference type="InterPro" id="IPR036890">
    <property type="entry name" value="HATPase_C_sf"/>
</dbReference>
<dbReference type="GO" id="GO:0004673">
    <property type="term" value="F:protein histidine kinase activity"/>
    <property type="evidence" value="ECO:0007669"/>
    <property type="project" value="UniProtKB-EC"/>
</dbReference>
<dbReference type="PROSITE" id="PS50109">
    <property type="entry name" value="HIS_KIN"/>
    <property type="match status" value="1"/>
</dbReference>
<evidence type="ECO:0000256" key="6">
    <source>
        <dbReference type="ARBA" id="ARBA00022777"/>
    </source>
</evidence>
<keyword evidence="8" id="KW-0902">Two-component regulatory system</keyword>
<evidence type="ECO:0000259" key="9">
    <source>
        <dbReference type="PROSITE" id="PS50109"/>
    </source>
</evidence>
<comment type="caution">
    <text evidence="10">The sequence shown here is derived from an EMBL/GenBank/DDBJ whole genome shotgun (WGS) entry which is preliminary data.</text>
</comment>
<reference evidence="10 11" key="1">
    <citation type="submission" date="2016-02" db="EMBL/GenBank/DDBJ databases">
        <authorList>
            <person name="Wen L."/>
            <person name="He K."/>
            <person name="Yang H."/>
        </authorList>
    </citation>
    <scope>NUCLEOTIDE SEQUENCE [LARGE SCALE GENOMIC DNA]</scope>
    <source>
        <strain evidence="10 11">DSM 22607</strain>
    </source>
</reference>
<dbReference type="EC" id="2.7.13.3" evidence="2"/>
<dbReference type="PANTHER" id="PTHR43065">
    <property type="entry name" value="SENSOR HISTIDINE KINASE"/>
    <property type="match status" value="1"/>
</dbReference>
<keyword evidence="5" id="KW-0547">Nucleotide-binding</keyword>
<dbReference type="InterPro" id="IPR005467">
    <property type="entry name" value="His_kinase_dom"/>
</dbReference>
<dbReference type="SUPFAM" id="SSF55874">
    <property type="entry name" value="ATPase domain of HSP90 chaperone/DNA topoisomerase II/histidine kinase"/>
    <property type="match status" value="1"/>
</dbReference>
<feature type="domain" description="Histidine kinase" evidence="9">
    <location>
        <begin position="1"/>
        <end position="106"/>
    </location>
</feature>
<dbReference type="InterPro" id="IPR003594">
    <property type="entry name" value="HATPase_dom"/>
</dbReference>
<keyword evidence="11" id="KW-1185">Reference proteome</keyword>
<evidence type="ECO:0000256" key="5">
    <source>
        <dbReference type="ARBA" id="ARBA00022741"/>
    </source>
</evidence>
<evidence type="ECO:0000256" key="7">
    <source>
        <dbReference type="ARBA" id="ARBA00022840"/>
    </source>
</evidence>
<keyword evidence="4" id="KW-0808">Transferase</keyword>
<dbReference type="Pfam" id="PF02518">
    <property type="entry name" value="HATPase_c"/>
    <property type="match status" value="1"/>
</dbReference>
<evidence type="ECO:0000313" key="11">
    <source>
        <dbReference type="Proteomes" id="UP000070366"/>
    </source>
</evidence>